<dbReference type="InterPro" id="IPR025877">
    <property type="entry name" value="MobA-like_NTP_Trfase"/>
</dbReference>
<proteinExistence type="inferred from homology"/>
<keyword evidence="11" id="KW-1185">Reference proteome</keyword>
<dbReference type="SUPFAM" id="SSF53448">
    <property type="entry name" value="Nucleotide-diphospho-sugar transferases"/>
    <property type="match status" value="1"/>
</dbReference>
<dbReference type="CDD" id="cd02503">
    <property type="entry name" value="MobA"/>
    <property type="match status" value="1"/>
</dbReference>
<keyword evidence="7 8" id="KW-0501">Molybdenum cofactor biosynthesis</keyword>
<feature type="binding site" evidence="8">
    <location>
        <position position="61"/>
    </location>
    <ligand>
        <name>GTP</name>
        <dbReference type="ChEBI" id="CHEBI:37565"/>
    </ligand>
</feature>
<comment type="function">
    <text evidence="8">Transfers a GMP moiety from GTP to Mo-molybdopterin (Mo-MPT) cofactor (Moco or molybdenum cofactor) to form Mo-molybdopterin guanine dinucleotide (Mo-MGD) cofactor.</text>
</comment>
<comment type="catalytic activity">
    <reaction evidence="8">
        <text>Mo-molybdopterin + GTP + H(+) = Mo-molybdopterin guanine dinucleotide + diphosphate</text>
        <dbReference type="Rhea" id="RHEA:34243"/>
        <dbReference type="ChEBI" id="CHEBI:15378"/>
        <dbReference type="ChEBI" id="CHEBI:33019"/>
        <dbReference type="ChEBI" id="CHEBI:37565"/>
        <dbReference type="ChEBI" id="CHEBI:71302"/>
        <dbReference type="ChEBI" id="CHEBI:71310"/>
        <dbReference type="EC" id="2.7.7.77"/>
    </reaction>
</comment>
<organism evidence="10 11">
    <name type="scientific">Stakelama saccharophila</name>
    <dbReference type="NCBI Taxonomy" id="3075605"/>
    <lineage>
        <taxon>Bacteria</taxon>
        <taxon>Pseudomonadati</taxon>
        <taxon>Pseudomonadota</taxon>
        <taxon>Alphaproteobacteria</taxon>
        <taxon>Sphingomonadales</taxon>
        <taxon>Sphingomonadaceae</taxon>
        <taxon>Stakelama</taxon>
    </lineage>
</organism>
<evidence type="ECO:0000256" key="2">
    <source>
        <dbReference type="ARBA" id="ARBA00022679"/>
    </source>
</evidence>
<feature type="binding site" evidence="8">
    <location>
        <position position="94"/>
    </location>
    <ligand>
        <name>Mg(2+)</name>
        <dbReference type="ChEBI" id="CHEBI:18420"/>
    </ligand>
</feature>
<comment type="subunit">
    <text evidence="8">Monomer.</text>
</comment>
<dbReference type="Pfam" id="PF12804">
    <property type="entry name" value="NTP_transf_3"/>
    <property type="match status" value="1"/>
</dbReference>
<name>A0ABZ0BC57_9SPHN</name>
<comment type="similarity">
    <text evidence="8">Belongs to the MobA family.</text>
</comment>
<dbReference type="GO" id="GO:0061603">
    <property type="term" value="F:molybdenum cofactor guanylyltransferase activity"/>
    <property type="evidence" value="ECO:0007669"/>
    <property type="project" value="UniProtKB-EC"/>
</dbReference>
<dbReference type="PANTHER" id="PTHR19136:SF81">
    <property type="entry name" value="MOLYBDENUM COFACTOR GUANYLYLTRANSFERASE"/>
    <property type="match status" value="1"/>
</dbReference>
<dbReference type="Gene3D" id="3.90.550.10">
    <property type="entry name" value="Spore Coat Polysaccharide Biosynthesis Protein SpsA, Chain A"/>
    <property type="match status" value="1"/>
</dbReference>
<feature type="domain" description="MobA-like NTP transferase" evidence="9">
    <location>
        <begin position="6"/>
        <end position="136"/>
    </location>
</feature>
<evidence type="ECO:0000256" key="5">
    <source>
        <dbReference type="ARBA" id="ARBA00022842"/>
    </source>
</evidence>
<evidence type="ECO:0000256" key="3">
    <source>
        <dbReference type="ARBA" id="ARBA00022723"/>
    </source>
</evidence>
<feature type="binding site" evidence="8">
    <location>
        <position position="94"/>
    </location>
    <ligand>
        <name>GTP</name>
        <dbReference type="ChEBI" id="CHEBI:37565"/>
    </ligand>
</feature>
<dbReference type="EC" id="2.7.7.77" evidence="8"/>
<evidence type="ECO:0000256" key="1">
    <source>
        <dbReference type="ARBA" id="ARBA00022490"/>
    </source>
</evidence>
<keyword evidence="4 8" id="KW-0547">Nucleotide-binding</keyword>
<keyword evidence="2 8" id="KW-0808">Transferase</keyword>
<accession>A0ABZ0BC57</accession>
<comment type="subcellular location">
    <subcellularLocation>
        <location evidence="8">Cytoplasm</location>
    </subcellularLocation>
</comment>
<keyword evidence="3 8" id="KW-0479">Metal-binding</keyword>
<sequence length="172" mass="18454">MRRTLGALLAGGQARRFGADKALARWRGKSLIEHAADALRPHCDRVVIVGRDRHDLRCVPDRPASGLGPLGGIAGALAHASENGMESVLTAPCDVPCPPHELFEALRPAACWCEEHPAFGRWPATLAPTLASWLRTAEHRSIRAFARTVGAIPISVPTPIRDVDTPEDLAAL</sequence>
<evidence type="ECO:0000256" key="7">
    <source>
        <dbReference type="ARBA" id="ARBA00023150"/>
    </source>
</evidence>
<keyword evidence="5 8" id="KW-0460">Magnesium</keyword>
<dbReference type="EMBL" id="CP135076">
    <property type="protein sequence ID" value="WNO54943.1"/>
    <property type="molecule type" value="Genomic_DNA"/>
</dbReference>
<comment type="cofactor">
    <cofactor evidence="8">
        <name>Mg(2+)</name>
        <dbReference type="ChEBI" id="CHEBI:18420"/>
    </cofactor>
</comment>
<dbReference type="InterPro" id="IPR013482">
    <property type="entry name" value="Molybde_CF_guanTrfase"/>
</dbReference>
<evidence type="ECO:0000256" key="8">
    <source>
        <dbReference type="HAMAP-Rule" id="MF_00316"/>
    </source>
</evidence>
<protein>
    <recommendedName>
        <fullName evidence="8">Molybdenum cofactor guanylyltransferase</fullName>
        <shortName evidence="8">MoCo guanylyltransferase</shortName>
        <ecNumber evidence="8">2.7.7.77</ecNumber>
    </recommendedName>
    <alternativeName>
        <fullName evidence="8">GTP:molybdopterin guanylyltransferase</fullName>
    </alternativeName>
    <alternativeName>
        <fullName evidence="8">Mo-MPT guanylyltransferase</fullName>
    </alternativeName>
    <alternativeName>
        <fullName evidence="8">Molybdopterin guanylyltransferase</fullName>
    </alternativeName>
    <alternativeName>
        <fullName evidence="8">Molybdopterin-guanine dinucleotide synthase</fullName>
        <shortName evidence="8">MGD synthase</shortName>
    </alternativeName>
</protein>
<feature type="binding site" evidence="8">
    <location>
        <position position="21"/>
    </location>
    <ligand>
        <name>GTP</name>
        <dbReference type="ChEBI" id="CHEBI:37565"/>
    </ligand>
</feature>
<dbReference type="InterPro" id="IPR029044">
    <property type="entry name" value="Nucleotide-diphossugar_trans"/>
</dbReference>
<keyword evidence="6 8" id="KW-0342">GTP-binding</keyword>
<evidence type="ECO:0000313" key="11">
    <source>
        <dbReference type="Proteomes" id="UP001302249"/>
    </source>
</evidence>
<feature type="binding site" evidence="8">
    <location>
        <begin position="9"/>
        <end position="11"/>
    </location>
    <ligand>
        <name>GTP</name>
        <dbReference type="ChEBI" id="CHEBI:37565"/>
    </ligand>
</feature>
<gene>
    <name evidence="8" type="primary">mobA</name>
    <name evidence="10" type="ORF">RPR59_06780</name>
</gene>
<evidence type="ECO:0000313" key="10">
    <source>
        <dbReference type="EMBL" id="WNO54943.1"/>
    </source>
</evidence>
<dbReference type="HAMAP" id="MF_00316">
    <property type="entry name" value="MobA"/>
    <property type="match status" value="1"/>
</dbReference>
<dbReference type="RefSeq" id="WP_313917984.1">
    <property type="nucleotide sequence ID" value="NZ_CP135076.1"/>
</dbReference>
<comment type="domain">
    <text evidence="8">The N-terminal domain determines nucleotide recognition and specific binding, while the C-terminal domain determines the specific binding to the target protein.</text>
</comment>
<evidence type="ECO:0000256" key="4">
    <source>
        <dbReference type="ARBA" id="ARBA00022741"/>
    </source>
</evidence>
<keyword evidence="10" id="KW-0548">Nucleotidyltransferase</keyword>
<keyword evidence="1 8" id="KW-0963">Cytoplasm</keyword>
<reference evidence="10 11" key="1">
    <citation type="submission" date="2023-09" db="EMBL/GenBank/DDBJ databases">
        <authorList>
            <person name="Rey-Velasco X."/>
        </authorList>
    </citation>
    <scope>NUCLEOTIDE SEQUENCE [LARGE SCALE GENOMIC DNA]</scope>
    <source>
        <strain evidence="10 11">W311</strain>
    </source>
</reference>
<comment type="caution">
    <text evidence="8">Lacks conserved residue(s) required for the propagation of feature annotation.</text>
</comment>
<evidence type="ECO:0000256" key="6">
    <source>
        <dbReference type="ARBA" id="ARBA00023134"/>
    </source>
</evidence>
<dbReference type="Proteomes" id="UP001302249">
    <property type="component" value="Chromosome"/>
</dbReference>
<evidence type="ECO:0000259" key="9">
    <source>
        <dbReference type="Pfam" id="PF12804"/>
    </source>
</evidence>
<dbReference type="PANTHER" id="PTHR19136">
    <property type="entry name" value="MOLYBDENUM COFACTOR GUANYLYLTRANSFERASE"/>
    <property type="match status" value="1"/>
</dbReference>